<comment type="similarity">
    <text evidence="2">Belongs to the major facilitator superfamily. EmrB family.</text>
</comment>
<reference evidence="10" key="1">
    <citation type="submission" date="2023-06" db="EMBL/GenBank/DDBJ databases">
        <title>Genome sequence of Methancorpusculaceae sp. Ag1.</title>
        <authorList>
            <person name="Protasov E."/>
            <person name="Platt K."/>
            <person name="Poehlein A."/>
            <person name="Daniel R."/>
            <person name="Brune A."/>
        </authorList>
    </citation>
    <scope>NUCLEOTIDE SEQUENCE</scope>
    <source>
        <strain evidence="10">Ag1</strain>
    </source>
</reference>
<feature type="transmembrane region" description="Helical" evidence="8">
    <location>
        <begin position="48"/>
        <end position="71"/>
    </location>
</feature>
<dbReference type="InterPro" id="IPR011701">
    <property type="entry name" value="MFS"/>
</dbReference>
<keyword evidence="4" id="KW-1003">Cell membrane</keyword>
<keyword evidence="11" id="KW-1185">Reference proteome</keyword>
<keyword evidence="6 8" id="KW-1133">Transmembrane helix</keyword>
<feature type="transmembrane region" description="Helical" evidence="8">
    <location>
        <begin position="366"/>
        <end position="392"/>
    </location>
</feature>
<feature type="transmembrane region" description="Helical" evidence="8">
    <location>
        <begin position="412"/>
        <end position="436"/>
    </location>
</feature>
<feature type="domain" description="Major facilitator superfamily (MFS) profile" evidence="9">
    <location>
        <begin position="17"/>
        <end position="482"/>
    </location>
</feature>
<dbReference type="PROSITE" id="PS50850">
    <property type="entry name" value="MFS"/>
    <property type="match status" value="1"/>
</dbReference>
<dbReference type="SUPFAM" id="SSF103473">
    <property type="entry name" value="MFS general substrate transporter"/>
    <property type="match status" value="1"/>
</dbReference>
<keyword evidence="7 8" id="KW-0472">Membrane</keyword>
<feature type="transmembrane region" description="Helical" evidence="8">
    <location>
        <begin position="208"/>
        <end position="227"/>
    </location>
</feature>
<organism evidence="10 11">
    <name type="scientific">Methanorbis furvi</name>
    <dbReference type="NCBI Taxonomy" id="3028299"/>
    <lineage>
        <taxon>Archaea</taxon>
        <taxon>Methanobacteriati</taxon>
        <taxon>Methanobacteriota</taxon>
        <taxon>Stenosarchaea group</taxon>
        <taxon>Methanomicrobia</taxon>
        <taxon>Methanomicrobiales</taxon>
        <taxon>Methanocorpusculaceae</taxon>
        <taxon>Methanorbis</taxon>
    </lineage>
</organism>
<evidence type="ECO:0000256" key="7">
    <source>
        <dbReference type="ARBA" id="ARBA00023136"/>
    </source>
</evidence>
<name>A0AAE4MEH6_9EURY</name>
<gene>
    <name evidence="10" type="primary">mdtD_2</name>
    <name evidence="10" type="ORF">McpAg1_15170</name>
</gene>
<dbReference type="RefSeq" id="WP_338094699.1">
    <property type="nucleotide sequence ID" value="NZ_JAWDKA010000008.1"/>
</dbReference>
<accession>A0AAE4MEH6</accession>
<feature type="transmembrane region" description="Helical" evidence="8">
    <location>
        <begin position="116"/>
        <end position="139"/>
    </location>
</feature>
<dbReference type="NCBIfam" id="TIGR00711">
    <property type="entry name" value="efflux_EmrB"/>
    <property type="match status" value="1"/>
</dbReference>
<protein>
    <submittedName>
        <fullName evidence="10">Multidrug resistance protein MdtD</fullName>
    </submittedName>
</protein>
<dbReference type="Gene3D" id="1.20.1720.10">
    <property type="entry name" value="Multidrug resistance protein D"/>
    <property type="match status" value="1"/>
</dbReference>
<dbReference type="Proteomes" id="UP001273136">
    <property type="component" value="Unassembled WGS sequence"/>
</dbReference>
<comment type="subcellular location">
    <subcellularLocation>
        <location evidence="1">Cell membrane</location>
        <topology evidence="1">Multi-pass membrane protein</topology>
    </subcellularLocation>
</comment>
<feature type="transmembrane region" description="Helical" evidence="8">
    <location>
        <begin position="456"/>
        <end position="477"/>
    </location>
</feature>
<dbReference type="PANTHER" id="PTHR42718">
    <property type="entry name" value="MAJOR FACILITATOR SUPERFAMILY MULTIDRUG TRANSPORTER MFSC"/>
    <property type="match status" value="1"/>
</dbReference>
<feature type="transmembrane region" description="Helical" evidence="8">
    <location>
        <begin position="233"/>
        <end position="256"/>
    </location>
</feature>
<dbReference type="InterPro" id="IPR004638">
    <property type="entry name" value="EmrB-like"/>
</dbReference>
<dbReference type="PRINTS" id="PR01036">
    <property type="entry name" value="TCRTETB"/>
</dbReference>
<dbReference type="AlphaFoldDB" id="A0AAE4MEH6"/>
<dbReference type="InterPro" id="IPR036259">
    <property type="entry name" value="MFS_trans_sf"/>
</dbReference>
<proteinExistence type="inferred from homology"/>
<evidence type="ECO:0000256" key="3">
    <source>
        <dbReference type="ARBA" id="ARBA00022448"/>
    </source>
</evidence>
<feature type="transmembrane region" description="Helical" evidence="8">
    <location>
        <begin position="146"/>
        <end position="169"/>
    </location>
</feature>
<evidence type="ECO:0000256" key="2">
    <source>
        <dbReference type="ARBA" id="ARBA00008537"/>
    </source>
</evidence>
<comment type="caution">
    <text evidence="10">The sequence shown here is derived from an EMBL/GenBank/DDBJ whole genome shotgun (WGS) entry which is preliminary data.</text>
</comment>
<evidence type="ECO:0000256" key="5">
    <source>
        <dbReference type="ARBA" id="ARBA00022692"/>
    </source>
</evidence>
<dbReference type="PANTHER" id="PTHR42718:SF9">
    <property type="entry name" value="MAJOR FACILITATOR SUPERFAMILY MULTIDRUG TRANSPORTER MFSC"/>
    <property type="match status" value="1"/>
</dbReference>
<sequence length="498" mass="52853">MSKSTANTAATCGVGLLIFVVALAAFMSALDGTIVNIAIPTISEIFNLSASSVSWVATIYLLVMAGCILICGKVADVVGFKKIFLAGFAIFTIGSFACGFFPGLLDSYPSLLIGRVLQAIGGAMLMAIAPAMITTFVPLNQKGKAMGILMTIAALGTALGPVLGGFLTQYLSWEWIFYINVPVGIIAIALGFKAIPVQDKSTATLKTFDKYGAVLIFLGLATLLYAFSEGLSLGWTSPVILGCFAVAAVTLVGFVIRQLRYAEPLLDLRLFKNPNFFLTNLAFVLVIASFAGINYLMPFFLQYVRDFSVSDAGLVLTSLSIGMMVTGILSGILFNKFGGKILCIVGALLLLTGYFQLWHMDSLTSTGYIIGALFVVGLGLGMMMSPLTNMILSSVAKGKQGMVSSLTGLEQFAPMTIGIAVYNLILVWGITTIAAAENITETTPINIQMDLLAHGFDVAFLASFILAVFVLILSLVIRQKTHPDHQGSTELEHAGGII</sequence>
<dbReference type="EMBL" id="JAWDKA010000008">
    <property type="protein sequence ID" value="MDV0442283.1"/>
    <property type="molecule type" value="Genomic_DNA"/>
</dbReference>
<feature type="transmembrane region" description="Helical" evidence="8">
    <location>
        <begin position="83"/>
        <end position="104"/>
    </location>
</feature>
<feature type="transmembrane region" description="Helical" evidence="8">
    <location>
        <begin position="313"/>
        <end position="334"/>
    </location>
</feature>
<evidence type="ECO:0000256" key="4">
    <source>
        <dbReference type="ARBA" id="ARBA00022475"/>
    </source>
</evidence>
<feature type="transmembrane region" description="Helical" evidence="8">
    <location>
        <begin position="341"/>
        <end position="360"/>
    </location>
</feature>
<feature type="transmembrane region" description="Helical" evidence="8">
    <location>
        <begin position="277"/>
        <end position="301"/>
    </location>
</feature>
<feature type="transmembrane region" description="Helical" evidence="8">
    <location>
        <begin position="175"/>
        <end position="196"/>
    </location>
</feature>
<evidence type="ECO:0000256" key="6">
    <source>
        <dbReference type="ARBA" id="ARBA00022989"/>
    </source>
</evidence>
<keyword evidence="3" id="KW-0813">Transport</keyword>
<evidence type="ECO:0000259" key="9">
    <source>
        <dbReference type="PROSITE" id="PS50850"/>
    </source>
</evidence>
<dbReference type="GO" id="GO:0022857">
    <property type="term" value="F:transmembrane transporter activity"/>
    <property type="evidence" value="ECO:0007669"/>
    <property type="project" value="InterPro"/>
</dbReference>
<evidence type="ECO:0000313" key="10">
    <source>
        <dbReference type="EMBL" id="MDV0442283.1"/>
    </source>
</evidence>
<evidence type="ECO:0000256" key="1">
    <source>
        <dbReference type="ARBA" id="ARBA00004651"/>
    </source>
</evidence>
<dbReference type="GO" id="GO:0005886">
    <property type="term" value="C:plasma membrane"/>
    <property type="evidence" value="ECO:0007669"/>
    <property type="project" value="UniProtKB-SubCell"/>
</dbReference>
<evidence type="ECO:0000313" key="11">
    <source>
        <dbReference type="Proteomes" id="UP001273136"/>
    </source>
</evidence>
<dbReference type="InterPro" id="IPR020846">
    <property type="entry name" value="MFS_dom"/>
</dbReference>
<dbReference type="Pfam" id="PF07690">
    <property type="entry name" value="MFS_1"/>
    <property type="match status" value="1"/>
</dbReference>
<evidence type="ECO:0000256" key="8">
    <source>
        <dbReference type="SAM" id="Phobius"/>
    </source>
</evidence>
<dbReference type="Gene3D" id="1.20.1250.20">
    <property type="entry name" value="MFS general substrate transporter like domains"/>
    <property type="match status" value="1"/>
</dbReference>
<keyword evidence="5 8" id="KW-0812">Transmembrane</keyword>